<dbReference type="CDD" id="cd15720">
    <property type="entry name" value="FYVE_Hrs"/>
    <property type="match status" value="1"/>
</dbReference>
<feature type="compositionally biased region" description="Polar residues" evidence="15">
    <location>
        <begin position="743"/>
        <end position="791"/>
    </location>
</feature>
<evidence type="ECO:0000256" key="7">
    <source>
        <dbReference type="ARBA" id="ARBA00022553"/>
    </source>
</evidence>
<keyword evidence="7" id="KW-0597">Phosphoprotein</keyword>
<dbReference type="GO" id="GO:0006412">
    <property type="term" value="P:translation"/>
    <property type="evidence" value="ECO:0007669"/>
    <property type="project" value="InterPro"/>
</dbReference>
<dbReference type="GO" id="GO:0005840">
    <property type="term" value="C:ribosome"/>
    <property type="evidence" value="ECO:0007669"/>
    <property type="project" value="UniProtKB-KW"/>
</dbReference>
<dbReference type="PROSITE" id="PS50330">
    <property type="entry name" value="UIM"/>
    <property type="match status" value="1"/>
</dbReference>
<feature type="region of interest" description="Disordered" evidence="15">
    <location>
        <begin position="294"/>
        <end position="374"/>
    </location>
</feature>
<dbReference type="eggNOG" id="KOG1818">
    <property type="taxonomic scope" value="Eukaryota"/>
</dbReference>
<dbReference type="Pfam" id="PF12210">
    <property type="entry name" value="Hrs_helical"/>
    <property type="match status" value="1"/>
</dbReference>
<evidence type="ECO:0000256" key="2">
    <source>
        <dbReference type="ARBA" id="ARBA00004469"/>
    </source>
</evidence>
<evidence type="ECO:0000256" key="15">
    <source>
        <dbReference type="SAM" id="MobiDB-lite"/>
    </source>
</evidence>
<dbReference type="InterPro" id="IPR017073">
    <property type="entry name" value="HGS/VPS27"/>
</dbReference>
<dbReference type="Gene3D" id="3.30.40.10">
    <property type="entry name" value="Zinc/RING finger domain, C3HC4 (zinc finger)"/>
    <property type="match status" value="1"/>
</dbReference>
<comment type="subcellular location">
    <subcellularLocation>
        <location evidence="3">Cytoplasm</location>
    </subcellularLocation>
    <subcellularLocation>
        <location evidence="2">Early endosome membrane</location>
        <topology evidence="2">Peripheral membrane protein</topology>
        <orientation evidence="2">Cytoplasmic side</orientation>
    </subcellularLocation>
    <subcellularLocation>
        <location evidence="1">Endosome</location>
        <location evidence="1">Multivesicular body membrane</location>
        <topology evidence="1">Peripheral membrane protein</topology>
    </subcellularLocation>
</comment>
<dbReference type="InterPro" id="IPR036235">
    <property type="entry name" value="Ribosomal_bL12_oligo_N_sf"/>
</dbReference>
<proteinExistence type="inferred from homology"/>
<dbReference type="GO" id="GO:0008270">
    <property type="term" value="F:zinc ion binding"/>
    <property type="evidence" value="ECO:0007669"/>
    <property type="project" value="UniProtKB-KW"/>
</dbReference>
<keyword evidence="9 13" id="KW-0863">Zinc-finger</keyword>
<dbReference type="FunFam" id="3.30.1390.10:FF:000001">
    <property type="entry name" value="50S ribosomal protein L7/L12"/>
    <property type="match status" value="1"/>
</dbReference>
<dbReference type="InParanoid" id="L9KZS3"/>
<keyword evidence="12" id="KW-0687">Ribonucleoprotein</keyword>
<evidence type="ECO:0000313" key="18">
    <source>
        <dbReference type="EMBL" id="ELW68203.1"/>
    </source>
</evidence>
<name>L9KZS3_TUPCH</name>
<gene>
    <name evidence="18" type="ORF">TREES_T100007353</name>
</gene>
<keyword evidence="11" id="KW-0689">Ribosomal protein</keyword>
<feature type="domain" description="FYVE-type" evidence="16">
    <location>
        <begin position="215"/>
        <end position="275"/>
    </location>
</feature>
<dbReference type="STRING" id="246437.L9KZS3"/>
<evidence type="ECO:0000256" key="5">
    <source>
        <dbReference type="ARBA" id="ARBA00015450"/>
    </source>
</evidence>
<dbReference type="InterPro" id="IPR014719">
    <property type="entry name" value="Ribosomal_bL12_C/ClpS-like"/>
</dbReference>
<dbReference type="Pfam" id="PF01363">
    <property type="entry name" value="FYVE"/>
    <property type="match status" value="1"/>
</dbReference>
<sequence>MFESQSWLWCETAPGETVATVPGRPQGDGTAKSGSLRRSTQHQKLAHSSRLGPEVAFGLVNKATSQLLLETDWESILQICDLIRQGDTQAKYAVNSIKKKVNDKNPHVALYALEVMESVVKNCGQTVHDEVANKQTMEELKELLKRQVEVSVRNKILHLIQAWAHAFRNEPKYKVVQDTYQIMKVEGERLGSLPRELGEGSHMVLTLPTPQAPDWVDAEECHRCRVQFGVVTRKHHCRACGQIFCGKCSSKYSTIPKFGIEKEVRVCEPCYEQLNKKAEGKAASTAELPPEYLTSPLSQQSQLPPKRDETALQEEEELQLALALSQSEAEEKERLRQKSSYTGYPKAEPTPVASSAPPASGLYSSPVNSSAPLAEDIDPELARYLNRNYWEKKQEEARKSPTPSAPVPLSESAAQPGEGLAAPTSMVETSLSETDPQPVPPTTGPFSEGPTCPQQQYQNGEPEESHEQFLKALQNAVTTFVNRMKSNHLRGRSITNDSAVLSLFQSIDGMHPRLLELLNQLDERRLYYEGLQDKLAQIRDARGALSALREEHREKLRRAAEEAERQRQIQLAQKLEIMRQKKQVQTGPGAGCGAVGTAADIAVTQEYLEVQRQLAIQRLQEQEKERQMRLEQQKQTVQMRAQMPAFPLPYAQACACPHTPPSALCVSLQLQAVPAAGGVLYQPSGPSTFPGTFSPAGSVEGSPMHGVYMSPPAPAAASPYPSMPGTTADPSMVSAYMYPSGATGPQTTPQAQAGPTASPAYSSYQPTPTPGYQNVASQPPQSLPAMSQPPQSGTMGFVGSQAVSMGYQPYNMQNLLTALPSQDAALPPQQPYLAGQQPMYQQWPGLNAIPGADEKRAERRWARPEFPGSHPRLGEPTRIAAGAPVTSRRSAVQMPCGREELAPCGGRVSGFEALRSASPGLRALFEWGVGRQQVPSVCAARQMRSSSHRRGEALAGAPLDNAPKEYPPKIQQLVQDIASLTLLEISDLNELLKKTLKIQDVGLMAAGATVPGAVPVPAAPEEAEDDLPKQKERTHFSVRLTEAKPVDKVKLIKEIKNHIQGINLVQAKKLVESLPQEIRANVAKAEAEKIKAALEAAGGTVVLE</sequence>
<dbReference type="PROSITE" id="PS50178">
    <property type="entry name" value="ZF_FYVE"/>
    <property type="match status" value="1"/>
</dbReference>
<dbReference type="SUPFAM" id="SSF48300">
    <property type="entry name" value="Ribosomal protein L7/12, oligomerisation (N-terminal) domain"/>
    <property type="match status" value="1"/>
</dbReference>
<dbReference type="GO" id="GO:0035091">
    <property type="term" value="F:phosphatidylinositol binding"/>
    <property type="evidence" value="ECO:0007669"/>
    <property type="project" value="InterPro"/>
</dbReference>
<keyword evidence="18" id="KW-0808">Transferase</keyword>
<keyword evidence="10" id="KW-0862">Zinc</keyword>
<evidence type="ECO:0000256" key="6">
    <source>
        <dbReference type="ARBA" id="ARBA00022490"/>
    </source>
</evidence>
<dbReference type="InterPro" id="IPR013083">
    <property type="entry name" value="Znf_RING/FYVE/PHD"/>
</dbReference>
<dbReference type="CDD" id="cd03569">
    <property type="entry name" value="VHS_Hrs"/>
    <property type="match status" value="1"/>
</dbReference>
<dbReference type="InterPro" id="IPR017455">
    <property type="entry name" value="Znf_FYVE-rel"/>
</dbReference>
<keyword evidence="18" id="KW-0418">Kinase</keyword>
<evidence type="ECO:0000256" key="10">
    <source>
        <dbReference type="ARBA" id="ARBA00022833"/>
    </source>
</evidence>
<dbReference type="HAMAP" id="MF_00368">
    <property type="entry name" value="Ribosomal_bL12"/>
    <property type="match status" value="1"/>
</dbReference>
<reference evidence="19" key="1">
    <citation type="submission" date="2012-07" db="EMBL/GenBank/DDBJ databases">
        <title>Genome of the Chinese tree shrew, a rising model animal genetically related to primates.</title>
        <authorList>
            <person name="Zhang G."/>
            <person name="Fan Y."/>
            <person name="Yao Y."/>
            <person name="Huang Z."/>
        </authorList>
    </citation>
    <scope>NUCLEOTIDE SEQUENCE [LARGE SCALE GENOMIC DNA]</scope>
</reference>
<dbReference type="Gene3D" id="1.20.5.1940">
    <property type="match status" value="1"/>
</dbReference>
<evidence type="ECO:0000256" key="11">
    <source>
        <dbReference type="ARBA" id="ARBA00022980"/>
    </source>
</evidence>
<dbReference type="InterPro" id="IPR008932">
    <property type="entry name" value="Ribosomal_bL12_oligo"/>
</dbReference>
<evidence type="ECO:0000259" key="16">
    <source>
        <dbReference type="PROSITE" id="PS50178"/>
    </source>
</evidence>
<evidence type="ECO:0000259" key="17">
    <source>
        <dbReference type="PROSITE" id="PS50179"/>
    </source>
</evidence>
<feature type="region of interest" description="Disordered" evidence="15">
    <location>
        <begin position="18"/>
        <end position="49"/>
    </location>
</feature>
<keyword evidence="19" id="KW-1185">Reference proteome</keyword>
<evidence type="ECO:0000256" key="12">
    <source>
        <dbReference type="ARBA" id="ARBA00023274"/>
    </source>
</evidence>
<evidence type="ECO:0000256" key="13">
    <source>
        <dbReference type="PROSITE-ProRule" id="PRU00091"/>
    </source>
</evidence>
<evidence type="ECO:0000313" key="19">
    <source>
        <dbReference type="Proteomes" id="UP000011518"/>
    </source>
</evidence>
<dbReference type="GO" id="GO:0043130">
    <property type="term" value="F:ubiquitin binding"/>
    <property type="evidence" value="ECO:0007669"/>
    <property type="project" value="InterPro"/>
</dbReference>
<dbReference type="InterPro" id="IPR000206">
    <property type="entry name" value="Ribosomal_bL12"/>
</dbReference>
<dbReference type="EMBL" id="KB320577">
    <property type="protein sequence ID" value="ELW68203.1"/>
    <property type="molecule type" value="Genomic_DNA"/>
</dbReference>
<reference evidence="19" key="2">
    <citation type="journal article" date="2013" name="Nat. Commun.">
        <title>Genome of the Chinese tree shrew.</title>
        <authorList>
            <person name="Fan Y."/>
            <person name="Huang Z.Y."/>
            <person name="Cao C.C."/>
            <person name="Chen C.S."/>
            <person name="Chen Y.X."/>
            <person name="Fan D.D."/>
            <person name="He J."/>
            <person name="Hou H.L."/>
            <person name="Hu L."/>
            <person name="Hu X.T."/>
            <person name="Jiang X.T."/>
            <person name="Lai R."/>
            <person name="Lang Y.S."/>
            <person name="Liang B."/>
            <person name="Liao S.G."/>
            <person name="Mu D."/>
            <person name="Ma Y.Y."/>
            <person name="Niu Y.Y."/>
            <person name="Sun X.Q."/>
            <person name="Xia J.Q."/>
            <person name="Xiao J."/>
            <person name="Xiong Z.Q."/>
            <person name="Xu L."/>
            <person name="Yang L."/>
            <person name="Zhang Y."/>
            <person name="Zhao W."/>
            <person name="Zhao X.D."/>
            <person name="Zheng Y.T."/>
            <person name="Zhou J.M."/>
            <person name="Zhu Y.B."/>
            <person name="Zhang G.J."/>
            <person name="Wang J."/>
            <person name="Yao Y.G."/>
        </authorList>
    </citation>
    <scope>NUCLEOTIDE SEQUENCE [LARGE SCALE GENOMIC DNA]</scope>
</reference>
<evidence type="ECO:0000256" key="4">
    <source>
        <dbReference type="ARBA" id="ARBA00007197"/>
    </source>
</evidence>
<dbReference type="InterPro" id="IPR008942">
    <property type="entry name" value="ENTH_VHS"/>
</dbReference>
<organism evidence="18 19">
    <name type="scientific">Tupaia chinensis</name>
    <name type="common">Chinese tree shrew</name>
    <name type="synonym">Tupaia belangeri chinensis</name>
    <dbReference type="NCBI Taxonomy" id="246437"/>
    <lineage>
        <taxon>Eukaryota</taxon>
        <taxon>Metazoa</taxon>
        <taxon>Chordata</taxon>
        <taxon>Craniata</taxon>
        <taxon>Vertebrata</taxon>
        <taxon>Euteleostomi</taxon>
        <taxon>Mammalia</taxon>
        <taxon>Eutheria</taxon>
        <taxon>Euarchontoglires</taxon>
        <taxon>Scandentia</taxon>
        <taxon>Tupaiidae</taxon>
        <taxon>Tupaia</taxon>
    </lineage>
</organism>
<dbReference type="Proteomes" id="UP000011518">
    <property type="component" value="Unassembled WGS sequence"/>
</dbReference>
<dbReference type="FunFam" id="3.30.40.10:FF:000028">
    <property type="entry name" value="Putative hepatocyte growth factor-regulated tyrosine kinase substrate"/>
    <property type="match status" value="1"/>
</dbReference>
<dbReference type="InterPro" id="IPR000306">
    <property type="entry name" value="Znf_FYVE"/>
</dbReference>
<dbReference type="SMART" id="SM00064">
    <property type="entry name" value="FYVE"/>
    <property type="match status" value="1"/>
</dbReference>
<dbReference type="InterPro" id="IPR013823">
    <property type="entry name" value="Ribosomal_bL12_C"/>
</dbReference>
<keyword evidence="8" id="KW-0479">Metal-binding</keyword>
<evidence type="ECO:0000256" key="3">
    <source>
        <dbReference type="ARBA" id="ARBA00004496"/>
    </source>
</evidence>
<evidence type="ECO:0000256" key="9">
    <source>
        <dbReference type="ARBA" id="ARBA00022771"/>
    </source>
</evidence>
<evidence type="ECO:0000256" key="1">
    <source>
        <dbReference type="ARBA" id="ARBA00004440"/>
    </source>
</evidence>
<feature type="region of interest" description="Disordered" evidence="15">
    <location>
        <begin position="393"/>
        <end position="467"/>
    </location>
</feature>
<keyword evidence="14" id="KW-0175">Coiled coil</keyword>
<evidence type="ECO:0000256" key="8">
    <source>
        <dbReference type="ARBA" id="ARBA00022723"/>
    </source>
</evidence>
<feature type="compositionally biased region" description="Polar residues" evidence="15">
    <location>
        <begin position="426"/>
        <end position="435"/>
    </location>
</feature>
<dbReference type="GO" id="GO:0031623">
    <property type="term" value="P:receptor internalization"/>
    <property type="evidence" value="ECO:0007669"/>
    <property type="project" value="TreeGrafter"/>
</dbReference>
<protein>
    <recommendedName>
        <fullName evidence="5">Hepatocyte growth factor-regulated tyrosine kinase substrate</fullName>
    </recommendedName>
</protein>
<dbReference type="InterPro" id="IPR011011">
    <property type="entry name" value="Znf_FYVE_PHD"/>
</dbReference>
<dbReference type="GO" id="GO:0031901">
    <property type="term" value="C:early endosome membrane"/>
    <property type="evidence" value="ECO:0007669"/>
    <property type="project" value="UniProtKB-SubCell"/>
</dbReference>
<dbReference type="FunCoup" id="L9KZS3">
    <property type="interactions" value="1772"/>
</dbReference>
<dbReference type="Pfam" id="PF00790">
    <property type="entry name" value="VHS"/>
    <property type="match status" value="1"/>
</dbReference>
<dbReference type="GO" id="GO:1990904">
    <property type="term" value="C:ribonucleoprotein complex"/>
    <property type="evidence" value="ECO:0007669"/>
    <property type="project" value="UniProtKB-KW"/>
</dbReference>
<dbReference type="InterPro" id="IPR002014">
    <property type="entry name" value="VHS_dom"/>
</dbReference>
<dbReference type="Pfam" id="PF00542">
    <property type="entry name" value="Ribosomal_L12"/>
    <property type="match status" value="1"/>
</dbReference>
<feature type="domain" description="VHS" evidence="17">
    <location>
        <begin position="63"/>
        <end position="191"/>
    </location>
</feature>
<dbReference type="SMART" id="SM00288">
    <property type="entry name" value="VHS"/>
    <property type="match status" value="1"/>
</dbReference>
<dbReference type="Gene3D" id="1.25.40.90">
    <property type="match status" value="1"/>
</dbReference>
<dbReference type="Gene3D" id="3.30.1390.10">
    <property type="match status" value="1"/>
</dbReference>
<dbReference type="FunFam" id="1.25.40.90:FF:000014">
    <property type="entry name" value="Hepatocyte growth factor-regulated tyrosine kinase substrate"/>
    <property type="match status" value="1"/>
</dbReference>
<dbReference type="PANTHER" id="PTHR46275:SF1">
    <property type="entry name" value="HEPATOCYTE GROWTH FACTOR-REGULATED TYROSINE KINASE SUBSTRATE"/>
    <property type="match status" value="1"/>
</dbReference>
<dbReference type="CDD" id="cd21387">
    <property type="entry name" value="GAT_Hrs"/>
    <property type="match status" value="1"/>
</dbReference>
<dbReference type="GO" id="GO:0003735">
    <property type="term" value="F:structural constituent of ribosome"/>
    <property type="evidence" value="ECO:0007669"/>
    <property type="project" value="InterPro"/>
</dbReference>
<feature type="region of interest" description="Disordered" evidence="15">
    <location>
        <begin position="739"/>
        <end position="791"/>
    </location>
</feature>
<dbReference type="PANTHER" id="PTHR46275">
    <property type="entry name" value="HEPATOCYTE GROWTH FACTOR-REGULATED TYROSINE KINASE SUBSTRATE"/>
    <property type="match status" value="1"/>
</dbReference>
<dbReference type="GO" id="GO:0016301">
    <property type="term" value="F:kinase activity"/>
    <property type="evidence" value="ECO:0007669"/>
    <property type="project" value="UniProtKB-KW"/>
</dbReference>
<accession>L9KZS3</accession>
<dbReference type="GO" id="GO:0032585">
    <property type="term" value="C:multivesicular body membrane"/>
    <property type="evidence" value="ECO:0007669"/>
    <property type="project" value="UniProtKB-SubCell"/>
</dbReference>
<dbReference type="SUPFAM" id="SSF48464">
    <property type="entry name" value="ENTH/VHS domain"/>
    <property type="match status" value="1"/>
</dbReference>
<comment type="similarity">
    <text evidence="4">Belongs to the bacterial ribosomal protein bL12 family.</text>
</comment>
<feature type="coiled-coil region" evidence="14">
    <location>
        <begin position="531"/>
        <end position="573"/>
    </location>
</feature>
<dbReference type="PROSITE" id="PS50179">
    <property type="entry name" value="VHS"/>
    <property type="match status" value="1"/>
</dbReference>
<dbReference type="GO" id="GO:0032456">
    <property type="term" value="P:endocytic recycling"/>
    <property type="evidence" value="ECO:0007669"/>
    <property type="project" value="TreeGrafter"/>
</dbReference>
<dbReference type="SUPFAM" id="SSF57903">
    <property type="entry name" value="FYVE/PHD zinc finger"/>
    <property type="match status" value="1"/>
</dbReference>
<dbReference type="Pfam" id="PF16320">
    <property type="entry name" value="Ribosomal_L12_N"/>
    <property type="match status" value="1"/>
</dbReference>
<dbReference type="FunFam" id="1.20.5.1940:FF:000003">
    <property type="entry name" value="Hepatocyte growth factor-regulated tyrosine kinase substrate"/>
    <property type="match status" value="1"/>
</dbReference>
<dbReference type="InterPro" id="IPR003903">
    <property type="entry name" value="UIM_dom"/>
</dbReference>
<feature type="compositionally biased region" description="Low complexity" evidence="15">
    <location>
        <begin position="351"/>
        <end position="360"/>
    </location>
</feature>
<dbReference type="SUPFAM" id="SSF54736">
    <property type="entry name" value="ClpS-like"/>
    <property type="match status" value="1"/>
</dbReference>
<feature type="compositionally biased region" description="Polar residues" evidence="15">
    <location>
        <begin position="362"/>
        <end position="371"/>
    </location>
</feature>
<evidence type="ECO:0000256" key="14">
    <source>
        <dbReference type="SAM" id="Coils"/>
    </source>
</evidence>
<dbReference type="AlphaFoldDB" id="L9KZS3"/>
<keyword evidence="6" id="KW-0963">Cytoplasm</keyword>
<dbReference type="InterPro" id="IPR024641">
    <property type="entry name" value="HRS_helical"/>
</dbReference>